<evidence type="ECO:0000313" key="2">
    <source>
        <dbReference type="Proteomes" id="UP000240855"/>
    </source>
</evidence>
<proteinExistence type="predicted"/>
<sequence>MSEVNQNPAAVLAAALAAANQAAETQSVDMSEVSKGGGGERRVLPEGFAFARLVEYVEFGEHIAEFEGKPKPPAMKFRMAFALWGDTNPGAAEPATERPDDLFHYFDKDGNQKPAVLRTFDMYLGNNEKARTKLAFDKMNYDNKPLKSFGQMLGQAFLLPVTRKPITKGANKGKFRNDINWANIMAPRDPISRQPYPIPEMPMELLRYFFFDNPTPETWASLAIEGTNDKGESKDFIRDDIKKAVNFEGSALHIMLGGVAGAATALPVPDLSAQQAVPAVPAVNVAAAGAVTPPAVPVIAPAAAVADVPFDGGTPVQTPAVAALAVPSLPAMPALPAL</sequence>
<dbReference type="EMBL" id="MG845683">
    <property type="protein sequence ID" value="AVH86129.1"/>
    <property type="molecule type" value="Genomic_DNA"/>
</dbReference>
<gene>
    <name evidence="1" type="ORF">phiNV3_p20</name>
</gene>
<keyword evidence="2" id="KW-1185">Reference proteome</keyword>
<reference evidence="1 2" key="1">
    <citation type="submission" date="2018-01" db="EMBL/GenBank/DDBJ databases">
        <title>Genome of phiNV3, a phiKMVvirus-like phage infecting Pseudomonas agarici.</title>
        <authorList>
            <person name="Storey N.H."/>
        </authorList>
    </citation>
    <scope>NUCLEOTIDE SEQUENCE [LARGE SCALE GENOMIC DNA]</scope>
</reference>
<name>A0A2P0ZLJ9_9CAUD</name>
<protein>
    <submittedName>
        <fullName evidence="1">Uncharacterized protein</fullName>
    </submittedName>
</protein>
<evidence type="ECO:0000313" key="1">
    <source>
        <dbReference type="EMBL" id="AVH86129.1"/>
    </source>
</evidence>
<dbReference type="Proteomes" id="UP000240855">
    <property type="component" value="Segment"/>
</dbReference>
<accession>A0A2P0ZLJ9</accession>
<organism evidence="1 2">
    <name type="scientific">Pseudomonas phage phiNV3</name>
    <dbReference type="NCBI Taxonomy" id="2079544"/>
    <lineage>
        <taxon>Viruses</taxon>
        <taxon>Duplodnaviria</taxon>
        <taxon>Heunggongvirae</taxon>
        <taxon>Uroviricota</taxon>
        <taxon>Caudoviricetes</taxon>
        <taxon>Autographivirales</taxon>
        <taxon>Autoscriptoviridae</taxon>
        <taxon>Krylovirinae</taxon>
        <taxon>Kirikabuvirus</taxon>
        <taxon>Kirikabuvirus NV3</taxon>
    </lineage>
</organism>